<keyword evidence="5" id="KW-0256">Endoplasmic reticulum</keyword>
<comment type="subcellular location">
    <subcellularLocation>
        <location evidence="1">Endoplasmic reticulum membrane</location>
        <topology evidence="1">Multi-pass membrane protein</topology>
    </subcellularLocation>
</comment>
<evidence type="ECO:0000256" key="1">
    <source>
        <dbReference type="ARBA" id="ARBA00004477"/>
    </source>
</evidence>
<keyword evidence="7 9" id="KW-0472">Membrane</keyword>
<keyword evidence="11" id="KW-1185">Reference proteome</keyword>
<dbReference type="GO" id="GO:0005787">
    <property type="term" value="C:signal peptidase complex"/>
    <property type="evidence" value="ECO:0007669"/>
    <property type="project" value="InterPro"/>
</dbReference>
<dbReference type="STRING" id="1447883.A0A2B7YQR4"/>
<protein>
    <recommendedName>
        <fullName evidence="3">Signal peptidase complex subunit 1</fullName>
    </recommendedName>
</protein>
<name>A0A2B7YQR4_POLH7</name>
<comment type="function">
    <text evidence="8">Component of the signal peptidase complex (SPC) which catalyzes the cleavage of N-terminal signal sequences from nascent proteins as they are translocated into the lumen of the endoplasmic reticulum. Dispensable for SPC enzymatic activity.</text>
</comment>
<evidence type="ECO:0000313" key="10">
    <source>
        <dbReference type="EMBL" id="PGH23202.1"/>
    </source>
</evidence>
<comment type="caution">
    <text evidence="10">The sequence shown here is derived from an EMBL/GenBank/DDBJ whole genome shotgun (WGS) entry which is preliminary data.</text>
</comment>
<evidence type="ECO:0000256" key="5">
    <source>
        <dbReference type="ARBA" id="ARBA00022824"/>
    </source>
</evidence>
<dbReference type="Proteomes" id="UP000224634">
    <property type="component" value="Unassembled WGS sequence"/>
</dbReference>
<keyword evidence="4 9" id="KW-0812">Transmembrane</keyword>
<proteinExistence type="inferred from homology"/>
<keyword evidence="6 9" id="KW-1133">Transmembrane helix</keyword>
<dbReference type="Pfam" id="PF06645">
    <property type="entry name" value="SPC12"/>
    <property type="match status" value="1"/>
</dbReference>
<evidence type="ECO:0000256" key="4">
    <source>
        <dbReference type="ARBA" id="ARBA00022692"/>
    </source>
</evidence>
<evidence type="ECO:0000256" key="6">
    <source>
        <dbReference type="ARBA" id="ARBA00022989"/>
    </source>
</evidence>
<feature type="transmembrane region" description="Helical" evidence="9">
    <location>
        <begin position="51"/>
        <end position="68"/>
    </location>
</feature>
<evidence type="ECO:0000313" key="11">
    <source>
        <dbReference type="Proteomes" id="UP000224634"/>
    </source>
</evidence>
<dbReference type="GO" id="GO:0045047">
    <property type="term" value="P:protein targeting to ER"/>
    <property type="evidence" value="ECO:0007669"/>
    <property type="project" value="TreeGrafter"/>
</dbReference>
<organism evidence="10 11">
    <name type="scientific">Polytolypa hystricis (strain UAMH7299)</name>
    <dbReference type="NCBI Taxonomy" id="1447883"/>
    <lineage>
        <taxon>Eukaryota</taxon>
        <taxon>Fungi</taxon>
        <taxon>Dikarya</taxon>
        <taxon>Ascomycota</taxon>
        <taxon>Pezizomycotina</taxon>
        <taxon>Eurotiomycetes</taxon>
        <taxon>Eurotiomycetidae</taxon>
        <taxon>Onygenales</taxon>
        <taxon>Onygenales incertae sedis</taxon>
        <taxon>Polytolypa</taxon>
    </lineage>
</organism>
<dbReference type="EMBL" id="PDNA01000027">
    <property type="protein sequence ID" value="PGH23202.1"/>
    <property type="molecule type" value="Genomic_DNA"/>
</dbReference>
<dbReference type="OrthoDB" id="263893at2759"/>
<evidence type="ECO:0000256" key="3">
    <source>
        <dbReference type="ARBA" id="ARBA00017059"/>
    </source>
</evidence>
<gene>
    <name evidence="10" type="ORF">AJ80_02732</name>
</gene>
<accession>A0A2B7YQR4</accession>
<evidence type="ECO:0000256" key="7">
    <source>
        <dbReference type="ARBA" id="ARBA00023136"/>
    </source>
</evidence>
<evidence type="ECO:0000256" key="2">
    <source>
        <dbReference type="ARBA" id="ARBA00005245"/>
    </source>
</evidence>
<evidence type="ECO:0000256" key="8">
    <source>
        <dbReference type="ARBA" id="ARBA00045204"/>
    </source>
</evidence>
<dbReference type="PANTHER" id="PTHR13202">
    <property type="entry name" value="MICROSOMAL SIGNAL PEPTIDASE 12 KDA SUBUNIT"/>
    <property type="match status" value="1"/>
</dbReference>
<dbReference type="GO" id="GO:0006465">
    <property type="term" value="P:signal peptide processing"/>
    <property type="evidence" value="ECO:0007669"/>
    <property type="project" value="InterPro"/>
</dbReference>
<dbReference type="InterPro" id="IPR009542">
    <property type="entry name" value="Spc1/SPCS1"/>
</dbReference>
<comment type="similarity">
    <text evidence="2">Belongs to the SPCS1 family.</text>
</comment>
<dbReference type="AlphaFoldDB" id="A0A2B7YQR4"/>
<reference evidence="10 11" key="1">
    <citation type="submission" date="2017-10" db="EMBL/GenBank/DDBJ databases">
        <title>Comparative genomics in systemic dimorphic fungi from Ajellomycetaceae.</title>
        <authorList>
            <person name="Munoz J.F."/>
            <person name="Mcewen J.G."/>
            <person name="Clay O.K."/>
            <person name="Cuomo C.A."/>
        </authorList>
    </citation>
    <scope>NUCLEOTIDE SEQUENCE [LARGE SCALE GENOMIC DNA]</scope>
    <source>
        <strain evidence="10 11">UAMH7299</strain>
    </source>
</reference>
<dbReference type="PANTHER" id="PTHR13202:SF0">
    <property type="entry name" value="SIGNAL PEPTIDASE COMPLEX SUBUNIT 1"/>
    <property type="match status" value="1"/>
</dbReference>
<feature type="transmembrane region" description="Helical" evidence="9">
    <location>
        <begin position="27"/>
        <end position="45"/>
    </location>
</feature>
<sequence length="103" mass="11105">MDELLAPLQDAFEAQIDFQGQKIADSLCTALITLSGAIAFITGYISKDVFLTVWVGLAGTILTAFVVIPPWPFYNKHPEPWLGVGWRTWDGGPGIAVDGVKVG</sequence>
<evidence type="ECO:0000256" key="9">
    <source>
        <dbReference type="SAM" id="Phobius"/>
    </source>
</evidence>